<dbReference type="GO" id="GO:0042129">
    <property type="term" value="P:regulation of T cell proliferation"/>
    <property type="evidence" value="ECO:0007669"/>
    <property type="project" value="InterPro"/>
</dbReference>
<dbReference type="PANTHER" id="PTHR11494">
    <property type="entry name" value="CYTOTOXIC T-LYMPHOCYTE PROTEIN"/>
    <property type="match status" value="1"/>
</dbReference>
<dbReference type="GeneTree" id="ENSGT00990000203779"/>
<feature type="transmembrane region" description="Helical" evidence="10">
    <location>
        <begin position="153"/>
        <end position="179"/>
    </location>
</feature>
<protein>
    <submittedName>
        <fullName evidence="12">Uncharacterized protein</fullName>
    </submittedName>
</protein>
<evidence type="ECO:0000256" key="11">
    <source>
        <dbReference type="SAM" id="SignalP"/>
    </source>
</evidence>
<keyword evidence="8" id="KW-0393">Immunoglobulin domain</keyword>
<dbReference type="Ensembl" id="ENSORLT00000006626.2">
    <property type="protein sequence ID" value="ENSORLP00000006625.2"/>
    <property type="gene ID" value="ENSORLG00000005254.2"/>
</dbReference>
<dbReference type="GO" id="GO:0009897">
    <property type="term" value="C:external side of plasma membrane"/>
    <property type="evidence" value="ECO:0000318"/>
    <property type="project" value="GO_Central"/>
</dbReference>
<evidence type="ECO:0000256" key="4">
    <source>
        <dbReference type="ARBA" id="ARBA00022989"/>
    </source>
</evidence>
<dbReference type="AlphaFoldDB" id="H2LKS1"/>
<accession>H2LKS1</accession>
<evidence type="ECO:0000256" key="6">
    <source>
        <dbReference type="ARBA" id="ARBA00023157"/>
    </source>
</evidence>
<sequence length="212" mass="23628">MAGFCWTLLVLMLCRTSHASQDLDTKGKKQTKHGNETSNVTLKRVFVLCPNFTTQHVLFKLTINQELMATCEIKNSSQIFESQPSNTDVEFKKTDALVGFELRGAMARADVAYRCDADKKFPPPFETFSLLYPETCTNPEACQEGGGGGGQLLWVWVTGVTLLATYGLAVTVAAFVLWFKLKDADSQNDYMNTKPKAARKRRGLQNPTPKYV</sequence>
<evidence type="ECO:0000256" key="8">
    <source>
        <dbReference type="ARBA" id="ARBA00023319"/>
    </source>
</evidence>
<dbReference type="PANTHER" id="PTHR11494:SF9">
    <property type="entry name" value="SI:DKEY-1H24.6"/>
    <property type="match status" value="1"/>
</dbReference>
<keyword evidence="5 10" id="KW-0472">Membrane</keyword>
<name>H2LKS1_ORYLA</name>
<evidence type="ECO:0000256" key="5">
    <source>
        <dbReference type="ARBA" id="ARBA00023136"/>
    </source>
</evidence>
<reference evidence="12" key="3">
    <citation type="submission" date="2025-09" db="UniProtKB">
        <authorList>
            <consortium name="Ensembl"/>
        </authorList>
    </citation>
    <scope>IDENTIFICATION</scope>
    <source>
        <strain evidence="12">Hd-rR</strain>
    </source>
</reference>
<proteinExistence type="predicted"/>
<feature type="region of interest" description="Disordered" evidence="9">
    <location>
        <begin position="190"/>
        <end position="212"/>
    </location>
</feature>
<evidence type="ECO:0000313" key="12">
    <source>
        <dbReference type="Ensembl" id="ENSORLP00000006625.2"/>
    </source>
</evidence>
<keyword evidence="7" id="KW-0325">Glycoprotein</keyword>
<keyword evidence="6" id="KW-1015">Disulfide bond</keyword>
<reference evidence="12" key="2">
    <citation type="submission" date="2025-08" db="UniProtKB">
        <authorList>
            <consortium name="Ensembl"/>
        </authorList>
    </citation>
    <scope>IDENTIFICATION</scope>
    <source>
        <strain evidence="12">Hd-rR</strain>
    </source>
</reference>
<evidence type="ECO:0000256" key="2">
    <source>
        <dbReference type="ARBA" id="ARBA00022692"/>
    </source>
</evidence>
<dbReference type="eggNOG" id="ENOG502R15C">
    <property type="taxonomic scope" value="Eukaryota"/>
</dbReference>
<dbReference type="Bgee" id="ENSORLG00000005254">
    <property type="expression patterns" value="Expressed in pharyngeal gill and 11 other cell types or tissues"/>
</dbReference>
<evidence type="ECO:0000313" key="13">
    <source>
        <dbReference type="Proteomes" id="UP000001038"/>
    </source>
</evidence>
<evidence type="ECO:0000256" key="10">
    <source>
        <dbReference type="SAM" id="Phobius"/>
    </source>
</evidence>
<gene>
    <name evidence="12" type="primary">LOC101154847</name>
</gene>
<keyword evidence="3 11" id="KW-0732">Signal</keyword>
<dbReference type="HOGENOM" id="CLU_1266537_0_0_1"/>
<evidence type="ECO:0000256" key="9">
    <source>
        <dbReference type="SAM" id="MobiDB-lite"/>
    </source>
</evidence>
<dbReference type="Proteomes" id="UP000001038">
    <property type="component" value="Chromosome 2"/>
</dbReference>
<dbReference type="GO" id="GO:0050852">
    <property type="term" value="P:T cell receptor signaling pathway"/>
    <property type="evidence" value="ECO:0000318"/>
    <property type="project" value="GO_Central"/>
</dbReference>
<evidence type="ECO:0000256" key="3">
    <source>
        <dbReference type="ARBA" id="ARBA00022729"/>
    </source>
</evidence>
<keyword evidence="13" id="KW-1185">Reference proteome</keyword>
<evidence type="ECO:0000256" key="1">
    <source>
        <dbReference type="ARBA" id="ARBA00004479"/>
    </source>
</evidence>
<keyword evidence="2 10" id="KW-0812">Transmembrane</keyword>
<organism evidence="12 13">
    <name type="scientific">Oryzias latipes</name>
    <name type="common">Japanese rice fish</name>
    <name type="synonym">Japanese killifish</name>
    <dbReference type="NCBI Taxonomy" id="8090"/>
    <lineage>
        <taxon>Eukaryota</taxon>
        <taxon>Metazoa</taxon>
        <taxon>Chordata</taxon>
        <taxon>Craniata</taxon>
        <taxon>Vertebrata</taxon>
        <taxon>Euteleostomi</taxon>
        <taxon>Actinopterygii</taxon>
        <taxon>Neopterygii</taxon>
        <taxon>Teleostei</taxon>
        <taxon>Neoteleostei</taxon>
        <taxon>Acanthomorphata</taxon>
        <taxon>Ovalentaria</taxon>
        <taxon>Atherinomorphae</taxon>
        <taxon>Beloniformes</taxon>
        <taxon>Adrianichthyidae</taxon>
        <taxon>Oryziinae</taxon>
        <taxon>Oryzias</taxon>
    </lineage>
</organism>
<dbReference type="InterPro" id="IPR040216">
    <property type="entry name" value="CTLA4/CD28"/>
</dbReference>
<dbReference type="InParanoid" id="H2LKS1"/>
<comment type="subcellular location">
    <subcellularLocation>
        <location evidence="1">Membrane</location>
        <topology evidence="1">Single-pass type I membrane protein</topology>
    </subcellularLocation>
</comment>
<reference evidence="12 13" key="1">
    <citation type="journal article" date="2007" name="Nature">
        <title>The medaka draft genome and insights into vertebrate genome evolution.</title>
        <authorList>
            <person name="Kasahara M."/>
            <person name="Naruse K."/>
            <person name="Sasaki S."/>
            <person name="Nakatani Y."/>
            <person name="Qu W."/>
            <person name="Ahsan B."/>
            <person name="Yamada T."/>
            <person name="Nagayasu Y."/>
            <person name="Doi K."/>
            <person name="Kasai Y."/>
            <person name="Jindo T."/>
            <person name="Kobayashi D."/>
            <person name="Shimada A."/>
            <person name="Toyoda A."/>
            <person name="Kuroki Y."/>
            <person name="Fujiyama A."/>
            <person name="Sasaki T."/>
            <person name="Shimizu A."/>
            <person name="Asakawa S."/>
            <person name="Shimizu N."/>
            <person name="Hashimoto S."/>
            <person name="Yang J."/>
            <person name="Lee Y."/>
            <person name="Matsushima K."/>
            <person name="Sugano S."/>
            <person name="Sakaizumi M."/>
            <person name="Narita T."/>
            <person name="Ohishi K."/>
            <person name="Haga S."/>
            <person name="Ohta F."/>
            <person name="Nomoto H."/>
            <person name="Nogata K."/>
            <person name="Morishita T."/>
            <person name="Endo T."/>
            <person name="Shin-I T."/>
            <person name="Takeda H."/>
            <person name="Morishita S."/>
            <person name="Kohara Y."/>
        </authorList>
    </citation>
    <scope>NUCLEOTIDE SEQUENCE [LARGE SCALE GENOMIC DNA]</scope>
    <source>
        <strain evidence="12 13">Hd-rR</strain>
    </source>
</reference>
<keyword evidence="4 10" id="KW-1133">Transmembrane helix</keyword>
<evidence type="ECO:0000256" key="7">
    <source>
        <dbReference type="ARBA" id="ARBA00023180"/>
    </source>
</evidence>
<feature type="signal peptide" evidence="11">
    <location>
        <begin position="1"/>
        <end position="19"/>
    </location>
</feature>
<feature type="chain" id="PRO_5017286572" evidence="11">
    <location>
        <begin position="20"/>
        <end position="212"/>
    </location>
</feature>